<feature type="transmembrane region" description="Helical" evidence="2">
    <location>
        <begin position="31"/>
        <end position="52"/>
    </location>
</feature>
<dbReference type="Proteomes" id="UP000178023">
    <property type="component" value="Unassembled WGS sequence"/>
</dbReference>
<keyword evidence="2" id="KW-1133">Transmembrane helix</keyword>
<organism evidence="3 4">
    <name type="scientific">Candidatus Yanofskybacteria bacterium RIFCSPHIGHO2_01_FULL_45_42</name>
    <dbReference type="NCBI Taxonomy" id="1802671"/>
    <lineage>
        <taxon>Bacteria</taxon>
        <taxon>Candidatus Yanofskyibacteriota</taxon>
    </lineage>
</organism>
<evidence type="ECO:0000256" key="1">
    <source>
        <dbReference type="SAM" id="MobiDB-lite"/>
    </source>
</evidence>
<dbReference type="AlphaFoldDB" id="A0A1F8F089"/>
<feature type="transmembrane region" description="Helical" evidence="2">
    <location>
        <begin position="6"/>
        <end position="24"/>
    </location>
</feature>
<comment type="caution">
    <text evidence="3">The sequence shown here is derived from an EMBL/GenBank/DDBJ whole genome shotgun (WGS) entry which is preliminary data.</text>
</comment>
<sequence length="190" mass="21186">MGANTIAIPIALTIVGAMLAWVIVSWGKGRWWAKLALILAGTWFGLAIWSPLDSYLGWPTREKLPAKFEIIWVDIREPNDRASDEGAFYLMVRVLKASEERGVLDYKSKPAEPRLYELPYSRGMHQQMEKALKMLGNGEAVVGENVSKADKQNQSPAINGEEDGVDTGTHSGRYKFYKLPPPKLPSKIAK</sequence>
<accession>A0A1F8F089</accession>
<evidence type="ECO:0000313" key="4">
    <source>
        <dbReference type="Proteomes" id="UP000178023"/>
    </source>
</evidence>
<proteinExistence type="predicted"/>
<evidence type="ECO:0000313" key="3">
    <source>
        <dbReference type="EMBL" id="OGN06535.1"/>
    </source>
</evidence>
<evidence type="ECO:0000256" key="2">
    <source>
        <dbReference type="SAM" id="Phobius"/>
    </source>
</evidence>
<name>A0A1F8F089_9BACT</name>
<reference evidence="3 4" key="1">
    <citation type="journal article" date="2016" name="Nat. Commun.">
        <title>Thousands of microbial genomes shed light on interconnected biogeochemical processes in an aquifer system.</title>
        <authorList>
            <person name="Anantharaman K."/>
            <person name="Brown C.T."/>
            <person name="Hug L.A."/>
            <person name="Sharon I."/>
            <person name="Castelle C.J."/>
            <person name="Probst A.J."/>
            <person name="Thomas B.C."/>
            <person name="Singh A."/>
            <person name="Wilkins M.J."/>
            <person name="Karaoz U."/>
            <person name="Brodie E.L."/>
            <person name="Williams K.H."/>
            <person name="Hubbard S.S."/>
            <person name="Banfield J.F."/>
        </authorList>
    </citation>
    <scope>NUCLEOTIDE SEQUENCE [LARGE SCALE GENOMIC DNA]</scope>
</reference>
<feature type="region of interest" description="Disordered" evidence="1">
    <location>
        <begin position="147"/>
        <end position="190"/>
    </location>
</feature>
<keyword evidence="2" id="KW-0472">Membrane</keyword>
<protein>
    <submittedName>
        <fullName evidence="3">Uncharacterized protein</fullName>
    </submittedName>
</protein>
<gene>
    <name evidence="3" type="ORF">A2750_03520</name>
</gene>
<dbReference type="EMBL" id="MGJL01000038">
    <property type="protein sequence ID" value="OGN06535.1"/>
    <property type="molecule type" value="Genomic_DNA"/>
</dbReference>
<keyword evidence="2" id="KW-0812">Transmembrane</keyword>